<organism evidence="8 9">
    <name type="scientific">Arenimonas metalli CF5-1</name>
    <dbReference type="NCBI Taxonomy" id="1384056"/>
    <lineage>
        <taxon>Bacteria</taxon>
        <taxon>Pseudomonadati</taxon>
        <taxon>Pseudomonadota</taxon>
        <taxon>Gammaproteobacteria</taxon>
        <taxon>Lysobacterales</taxon>
        <taxon>Lysobacteraceae</taxon>
        <taxon>Arenimonas</taxon>
    </lineage>
</organism>
<dbReference type="EMBL" id="AVCK01000055">
    <property type="protein sequence ID" value="KFN41897.1"/>
    <property type="molecule type" value="Genomic_DNA"/>
</dbReference>
<accession>A0A091ARW7</accession>
<keyword evidence="4" id="KW-0472">Membrane</keyword>
<keyword evidence="5" id="KW-0564">Palmitate</keyword>
<dbReference type="AlphaFoldDB" id="A0A091ARW7"/>
<keyword evidence="9" id="KW-1185">Reference proteome</keyword>
<dbReference type="STRING" id="1384056.N787_03800"/>
<sequence length="49" mass="5172">MTRARSFQLVLLSLIAAFALSGCNTVEGFGKDVKKAGGELEEAAEEAKN</sequence>
<dbReference type="RefSeq" id="WP_084590786.1">
    <property type="nucleotide sequence ID" value="NZ_AVCK01000055.1"/>
</dbReference>
<feature type="chain" id="PRO_5001868643" description="Entericidin" evidence="7">
    <location>
        <begin position="22"/>
        <end position="49"/>
    </location>
</feature>
<gene>
    <name evidence="8" type="ORF">N787_03800</name>
</gene>
<protein>
    <recommendedName>
        <fullName evidence="10">Entericidin</fullName>
    </recommendedName>
</protein>
<proteinExistence type="inferred from homology"/>
<evidence type="ECO:0000256" key="5">
    <source>
        <dbReference type="ARBA" id="ARBA00023139"/>
    </source>
</evidence>
<comment type="caution">
    <text evidence="8">The sequence shown here is derived from an EMBL/GenBank/DDBJ whole genome shotgun (WGS) entry which is preliminary data.</text>
</comment>
<evidence type="ECO:0000256" key="2">
    <source>
        <dbReference type="ARBA" id="ARBA00022475"/>
    </source>
</evidence>
<evidence type="ECO:0000313" key="8">
    <source>
        <dbReference type="EMBL" id="KFN41897.1"/>
    </source>
</evidence>
<keyword evidence="3 7" id="KW-0732">Signal</keyword>
<evidence type="ECO:0000256" key="7">
    <source>
        <dbReference type="SAM" id="SignalP"/>
    </source>
</evidence>
<evidence type="ECO:0000256" key="3">
    <source>
        <dbReference type="ARBA" id="ARBA00022729"/>
    </source>
</evidence>
<dbReference type="InterPro" id="IPR012556">
    <property type="entry name" value="Entericidin"/>
</dbReference>
<dbReference type="Proteomes" id="UP000029393">
    <property type="component" value="Unassembled WGS sequence"/>
</dbReference>
<evidence type="ECO:0000256" key="4">
    <source>
        <dbReference type="ARBA" id="ARBA00023136"/>
    </source>
</evidence>
<dbReference type="OrthoDB" id="9181810at2"/>
<evidence type="ECO:0000256" key="6">
    <source>
        <dbReference type="ARBA" id="ARBA00023288"/>
    </source>
</evidence>
<dbReference type="PROSITE" id="PS51257">
    <property type="entry name" value="PROKAR_LIPOPROTEIN"/>
    <property type="match status" value="1"/>
</dbReference>
<name>A0A091ARW7_9GAMM</name>
<dbReference type="PATRIC" id="fig|1384056.3.peg.2278"/>
<dbReference type="Pfam" id="PF08085">
    <property type="entry name" value="Entericidin"/>
    <property type="match status" value="1"/>
</dbReference>
<keyword evidence="6" id="KW-0449">Lipoprotein</keyword>
<keyword evidence="2" id="KW-1003">Cell membrane</keyword>
<feature type="signal peptide" evidence="7">
    <location>
        <begin position="1"/>
        <end position="21"/>
    </location>
</feature>
<comment type="similarity">
    <text evidence="1">Belongs to the EcnA/EcnB lipoprotein family.</text>
</comment>
<evidence type="ECO:0008006" key="10">
    <source>
        <dbReference type="Google" id="ProtNLM"/>
    </source>
</evidence>
<evidence type="ECO:0000313" key="9">
    <source>
        <dbReference type="Proteomes" id="UP000029393"/>
    </source>
</evidence>
<evidence type="ECO:0000256" key="1">
    <source>
        <dbReference type="ARBA" id="ARBA00010296"/>
    </source>
</evidence>
<dbReference type="GO" id="GO:0016020">
    <property type="term" value="C:membrane"/>
    <property type="evidence" value="ECO:0007669"/>
    <property type="project" value="InterPro"/>
</dbReference>
<dbReference type="GO" id="GO:0009636">
    <property type="term" value="P:response to toxic substance"/>
    <property type="evidence" value="ECO:0007669"/>
    <property type="project" value="InterPro"/>
</dbReference>
<reference evidence="8 9" key="1">
    <citation type="submission" date="2013-09" db="EMBL/GenBank/DDBJ databases">
        <title>Genome sequencing of Arenimonas metalli.</title>
        <authorList>
            <person name="Chen F."/>
            <person name="Wang G."/>
        </authorList>
    </citation>
    <scope>NUCLEOTIDE SEQUENCE [LARGE SCALE GENOMIC DNA]</scope>
    <source>
        <strain evidence="8 9">CF5-1</strain>
    </source>
</reference>